<gene>
    <name evidence="5" type="ORF">GRB96_09995</name>
</gene>
<name>A0A7X5AP36_9GAMM</name>
<evidence type="ECO:0000256" key="4">
    <source>
        <dbReference type="SAM" id="Phobius"/>
    </source>
</evidence>
<keyword evidence="3" id="KW-0281">Fimbrium</keyword>
<dbReference type="InterPro" id="IPR045584">
    <property type="entry name" value="Pilin-like"/>
</dbReference>
<dbReference type="SUPFAM" id="SSF54523">
    <property type="entry name" value="Pili subunits"/>
    <property type="match status" value="1"/>
</dbReference>
<dbReference type="Pfam" id="PF07963">
    <property type="entry name" value="N_methyl"/>
    <property type="match status" value="1"/>
</dbReference>
<dbReference type="PANTHER" id="PTHR30093">
    <property type="entry name" value="GENERAL SECRETION PATHWAY PROTEIN G"/>
    <property type="match status" value="1"/>
</dbReference>
<keyword evidence="4" id="KW-0812">Transmembrane</keyword>
<dbReference type="GO" id="GO:0007155">
    <property type="term" value="P:cell adhesion"/>
    <property type="evidence" value="ECO:0007669"/>
    <property type="project" value="InterPro"/>
</dbReference>
<dbReference type="GO" id="GO:0043107">
    <property type="term" value="P:type IV pilus-dependent motility"/>
    <property type="evidence" value="ECO:0007669"/>
    <property type="project" value="TreeGrafter"/>
</dbReference>
<evidence type="ECO:0000313" key="5">
    <source>
        <dbReference type="EMBL" id="NAW34745.1"/>
    </source>
</evidence>
<evidence type="ECO:0000256" key="2">
    <source>
        <dbReference type="ARBA" id="ARBA00022481"/>
    </source>
</evidence>
<keyword evidence="4" id="KW-0472">Membrane</keyword>
<feature type="transmembrane region" description="Helical" evidence="4">
    <location>
        <begin position="12"/>
        <end position="31"/>
    </location>
</feature>
<dbReference type="Gene3D" id="3.30.700.10">
    <property type="entry name" value="Glycoprotein, Type 4 Pilin"/>
    <property type="match status" value="1"/>
</dbReference>
<dbReference type="Pfam" id="PF00114">
    <property type="entry name" value="Pilin"/>
    <property type="match status" value="1"/>
</dbReference>
<dbReference type="PANTHER" id="PTHR30093:SF34">
    <property type="entry name" value="PREPILIN PEPTIDASE-DEPENDENT PROTEIN D"/>
    <property type="match status" value="1"/>
</dbReference>
<reference evidence="5 6" key="1">
    <citation type="submission" date="2019-12" db="EMBL/GenBank/DDBJ databases">
        <title>Draft genome sequencing of Halomonas alimentaria DSM 15356.</title>
        <authorList>
            <person name="Pandiyan K."/>
            <person name="Kushwaha P."/>
            <person name="Gowdham M."/>
            <person name="Chakdar H."/>
            <person name="Singh A."/>
            <person name="Kumar M."/>
            <person name="Saxena A.K."/>
        </authorList>
    </citation>
    <scope>NUCLEOTIDE SEQUENCE [LARGE SCALE GENOMIC DNA]</scope>
    <source>
        <strain evidence="5 6">DSM 15356</strain>
    </source>
</reference>
<keyword evidence="6" id="KW-1185">Reference proteome</keyword>
<protein>
    <submittedName>
        <fullName evidence="5">Prepilin-type N-terminal cleavage/methylation domain-containing protein</fullName>
    </submittedName>
</protein>
<comment type="caution">
    <text evidence="5">The sequence shown here is derived from an EMBL/GenBank/DDBJ whole genome shotgun (WGS) entry which is preliminary data.</text>
</comment>
<comment type="similarity">
    <text evidence="1 3">Belongs to the N-Me-Phe pilin family.</text>
</comment>
<dbReference type="EMBL" id="WUTT01000001">
    <property type="protein sequence ID" value="NAW34745.1"/>
    <property type="molecule type" value="Genomic_DNA"/>
</dbReference>
<organism evidence="5 6">
    <name type="scientific">Halomonas alimentaria</name>
    <dbReference type="NCBI Taxonomy" id="147248"/>
    <lineage>
        <taxon>Bacteria</taxon>
        <taxon>Pseudomonadati</taxon>
        <taxon>Pseudomonadota</taxon>
        <taxon>Gammaproteobacteria</taxon>
        <taxon>Oceanospirillales</taxon>
        <taxon>Halomonadaceae</taxon>
        <taxon>Halomonas</taxon>
    </lineage>
</organism>
<dbReference type="NCBIfam" id="TIGR02532">
    <property type="entry name" value="IV_pilin_GFxxxE"/>
    <property type="match status" value="1"/>
</dbReference>
<dbReference type="GO" id="GO:0044096">
    <property type="term" value="C:type IV pilus"/>
    <property type="evidence" value="ECO:0007669"/>
    <property type="project" value="TreeGrafter"/>
</dbReference>
<evidence type="ECO:0000256" key="3">
    <source>
        <dbReference type="RuleBase" id="RU000389"/>
    </source>
</evidence>
<dbReference type="Proteomes" id="UP000487929">
    <property type="component" value="Unassembled WGS sequence"/>
</dbReference>
<evidence type="ECO:0000313" key="6">
    <source>
        <dbReference type="Proteomes" id="UP000487929"/>
    </source>
</evidence>
<dbReference type="PROSITE" id="PS00409">
    <property type="entry name" value="PROKAR_NTER_METHYL"/>
    <property type="match status" value="1"/>
</dbReference>
<evidence type="ECO:0000256" key="1">
    <source>
        <dbReference type="ARBA" id="ARBA00005233"/>
    </source>
</evidence>
<keyword evidence="2" id="KW-0488">Methylation</keyword>
<dbReference type="OrthoDB" id="5918848at2"/>
<proteinExistence type="inferred from homology"/>
<keyword evidence="4" id="KW-1133">Transmembrane helix</keyword>
<dbReference type="AlphaFoldDB" id="A0A7X5AP36"/>
<dbReference type="InterPro" id="IPR012902">
    <property type="entry name" value="N_methyl_site"/>
</dbReference>
<sequence length="160" mass="16604">MLKTKRSQGGFTLIELMIVVAIVGILAAIAIPRYQDYVTRSQVTEGLNLAGPAKIAIAEFFQTGGTSASLSNPATANDIVGYSGAVSKYVQSITVGVDAAASDPIITILYDNPPADGMGSGTGDKTLILTGLERNGAFDWECTQGANSDNDSAVPSECRN</sequence>
<accession>A0A7X5AP36</accession>
<dbReference type="InterPro" id="IPR001082">
    <property type="entry name" value="Pilin"/>
</dbReference>